<comment type="caution">
    <text evidence="1">The sequence shown here is derived from an EMBL/GenBank/DDBJ whole genome shotgun (WGS) entry which is preliminary data.</text>
</comment>
<evidence type="ECO:0000313" key="1">
    <source>
        <dbReference type="EMBL" id="GER92889.1"/>
    </source>
</evidence>
<dbReference type="AlphaFoldDB" id="A0A5J4L3P7"/>
<protein>
    <submittedName>
        <fullName evidence="1">Uncharacterized protein</fullName>
    </submittedName>
</protein>
<dbReference type="EMBL" id="BLAB01000001">
    <property type="protein sequence ID" value="GER92889.1"/>
    <property type="molecule type" value="Genomic_DNA"/>
</dbReference>
<name>A0A5J4L3P7_9ZZZZ</name>
<gene>
    <name evidence="1" type="ORF">A45J_0620</name>
</gene>
<reference evidence="1" key="1">
    <citation type="submission" date="2019-10" db="EMBL/GenBank/DDBJ databases">
        <title>Metagenomic sequencing of thiosulfate-disproportionating enrichment culture.</title>
        <authorList>
            <person name="Umezawa K."/>
            <person name="Kojima H."/>
            <person name="Fukui M."/>
        </authorList>
    </citation>
    <scope>NUCLEOTIDE SEQUENCE</scope>
    <source>
        <strain evidence="1">45J</strain>
    </source>
</reference>
<sequence length="66" mass="7749">MKHTHKYETISHHGITPELMDIGIKAAEIRKCKKCQKEMPFVLTHKGQWIPLFDDRESDEQDILMA</sequence>
<proteinExistence type="predicted"/>
<accession>A0A5J4L3P7</accession>
<organism evidence="1">
    <name type="scientific">hot springs metagenome</name>
    <dbReference type="NCBI Taxonomy" id="433727"/>
    <lineage>
        <taxon>unclassified sequences</taxon>
        <taxon>metagenomes</taxon>
        <taxon>ecological metagenomes</taxon>
    </lineage>
</organism>